<dbReference type="PROSITE" id="PS50940">
    <property type="entry name" value="CHIT_BIND_II"/>
    <property type="match status" value="2"/>
</dbReference>
<dbReference type="SMART" id="SM00494">
    <property type="entry name" value="ChtBD2"/>
    <property type="match status" value="2"/>
</dbReference>
<feature type="compositionally biased region" description="Polar residues" evidence="6">
    <location>
        <begin position="49"/>
        <end position="79"/>
    </location>
</feature>
<keyword evidence="2 7" id="KW-0732">Signal</keyword>
<dbReference type="GO" id="GO:0008061">
    <property type="term" value="F:chitin binding"/>
    <property type="evidence" value="ECO:0007669"/>
    <property type="project" value="UniProtKB-KW"/>
</dbReference>
<feature type="region of interest" description="Disordered" evidence="6">
    <location>
        <begin position="49"/>
        <end position="108"/>
    </location>
</feature>
<evidence type="ECO:0000256" key="3">
    <source>
        <dbReference type="ARBA" id="ARBA00022737"/>
    </source>
</evidence>
<feature type="domain" description="Chitin-binding type-2" evidence="8">
    <location>
        <begin position="146"/>
        <end position="202"/>
    </location>
</feature>
<protein>
    <recommendedName>
        <fullName evidence="8">Chitin-binding type-2 domain-containing protein</fullName>
    </recommendedName>
</protein>
<keyword evidence="3" id="KW-0677">Repeat</keyword>
<dbReference type="PANTHER" id="PTHR23301:SF106">
    <property type="entry name" value="CHITIN-BINDING TYPE-2 DOMAIN-CONTAINING PROTEIN-RELATED"/>
    <property type="match status" value="1"/>
</dbReference>
<gene>
    <name evidence="9" type="ORF">TCEB3V08_LOCUS8674</name>
</gene>
<dbReference type="InterPro" id="IPR051940">
    <property type="entry name" value="Chitin_bind-dev_reg"/>
</dbReference>
<reference evidence="9" key="1">
    <citation type="submission" date="2020-11" db="EMBL/GenBank/DDBJ databases">
        <authorList>
            <person name="Tran Van P."/>
        </authorList>
    </citation>
    <scope>NUCLEOTIDE SEQUENCE</scope>
</reference>
<keyword evidence="4" id="KW-1015">Disulfide bond</keyword>
<dbReference type="Gene3D" id="2.170.140.10">
    <property type="entry name" value="Chitin binding domain"/>
    <property type="match status" value="2"/>
</dbReference>
<dbReference type="Pfam" id="PF01607">
    <property type="entry name" value="CBM_14"/>
    <property type="match status" value="2"/>
</dbReference>
<proteinExistence type="predicted"/>
<evidence type="ECO:0000313" key="9">
    <source>
        <dbReference type="EMBL" id="CAD7406753.1"/>
    </source>
</evidence>
<evidence type="ECO:0000256" key="5">
    <source>
        <dbReference type="ARBA" id="ARBA00023180"/>
    </source>
</evidence>
<feature type="domain" description="Chitin-binding type-2" evidence="8">
    <location>
        <begin position="328"/>
        <end position="385"/>
    </location>
</feature>
<feature type="signal peptide" evidence="7">
    <location>
        <begin position="1"/>
        <end position="20"/>
    </location>
</feature>
<dbReference type="PANTHER" id="PTHR23301">
    <property type="entry name" value="CHITIN BINDING PERITROPHIN-A"/>
    <property type="match status" value="1"/>
</dbReference>
<feature type="chain" id="PRO_5031386157" description="Chitin-binding type-2 domain-containing protein" evidence="7">
    <location>
        <begin position="21"/>
        <end position="408"/>
    </location>
</feature>
<name>A0A7R9H2S5_TIMCR</name>
<evidence type="ECO:0000259" key="8">
    <source>
        <dbReference type="PROSITE" id="PS50940"/>
    </source>
</evidence>
<evidence type="ECO:0000256" key="4">
    <source>
        <dbReference type="ARBA" id="ARBA00023157"/>
    </source>
</evidence>
<accession>A0A7R9H2S5</accession>
<organism evidence="9">
    <name type="scientific">Timema cristinae</name>
    <name type="common">Walking stick</name>
    <dbReference type="NCBI Taxonomy" id="61476"/>
    <lineage>
        <taxon>Eukaryota</taxon>
        <taxon>Metazoa</taxon>
        <taxon>Ecdysozoa</taxon>
        <taxon>Arthropoda</taxon>
        <taxon>Hexapoda</taxon>
        <taxon>Insecta</taxon>
        <taxon>Pterygota</taxon>
        <taxon>Neoptera</taxon>
        <taxon>Polyneoptera</taxon>
        <taxon>Phasmatodea</taxon>
        <taxon>Timematodea</taxon>
        <taxon>Timematoidea</taxon>
        <taxon>Timematidae</taxon>
        <taxon>Timema</taxon>
    </lineage>
</organism>
<feature type="region of interest" description="Disordered" evidence="6">
    <location>
        <begin position="132"/>
        <end position="153"/>
    </location>
</feature>
<evidence type="ECO:0000256" key="6">
    <source>
        <dbReference type="SAM" id="MobiDB-lite"/>
    </source>
</evidence>
<dbReference type="AlphaFoldDB" id="A0A7R9H2S5"/>
<keyword evidence="1" id="KW-0147">Chitin-binding</keyword>
<evidence type="ECO:0000256" key="7">
    <source>
        <dbReference type="SAM" id="SignalP"/>
    </source>
</evidence>
<dbReference type="InterPro" id="IPR002557">
    <property type="entry name" value="Chitin-bd_dom"/>
</dbReference>
<feature type="compositionally biased region" description="Polar residues" evidence="6">
    <location>
        <begin position="132"/>
        <end position="144"/>
    </location>
</feature>
<keyword evidence="5" id="KW-0325">Glycoprotein</keyword>
<feature type="compositionally biased region" description="Acidic residues" evidence="6">
    <location>
        <begin position="91"/>
        <end position="105"/>
    </location>
</feature>
<dbReference type="InterPro" id="IPR036508">
    <property type="entry name" value="Chitin-bd_dom_sf"/>
</dbReference>
<dbReference type="EMBL" id="OC319934">
    <property type="protein sequence ID" value="CAD7406753.1"/>
    <property type="molecule type" value="Genomic_DNA"/>
</dbReference>
<dbReference type="GO" id="GO:0005576">
    <property type="term" value="C:extracellular region"/>
    <property type="evidence" value="ECO:0007669"/>
    <property type="project" value="InterPro"/>
</dbReference>
<evidence type="ECO:0000256" key="1">
    <source>
        <dbReference type="ARBA" id="ARBA00022669"/>
    </source>
</evidence>
<dbReference type="SUPFAM" id="SSF57625">
    <property type="entry name" value="Invertebrate chitin-binding proteins"/>
    <property type="match status" value="2"/>
</dbReference>
<evidence type="ECO:0000256" key="2">
    <source>
        <dbReference type="ARBA" id="ARBA00022729"/>
    </source>
</evidence>
<sequence>MKLQPISSCLFLYLTLLCEAIYFPGDEVTKPPKRREKLPWYQHHRYPDNTVTSVPTQLDRQGSVLSSNRPLTVDSNIPRSQGRWMDSPGNELEEETPPGLEEDTDGSGMGTEVETLFSAVVRTVPATILSPTLSSSQDSVTSQLGPEECPPGATGQFTYPPDCGRFLNCWKGRGFVQPCAPATLFNPDTLECDFPAKVKCVESTIEEWQTFYTPSTPLVLGLPSRCQLSLVPNLPSRCQLHLVLGLPSRCQLSLVLSLPSRCQLSLVLGLPSRCQLPLVLDLPSRCQLCLVTVYKVGASLSTRSKPEAHREGKHLSDSTTAAPPLVIKSDCPMEGGTGLASHPTDCSKYLNCWNGEAHIQSCGPGTLFNPVTLLCDHPYNVECGEHKALQGDHENITTPEKPRQNTVI</sequence>